<dbReference type="Pfam" id="PF13197">
    <property type="entry name" value="DUF4013"/>
    <property type="match status" value="1"/>
</dbReference>
<sequence length="483" mass="50967">MVAVQIKYFQTAWNDVKNSPGWFKNVLKLGLLDMIPILGTIVQNGFLYGWAREAAWNVRNPLPRTIFGNNDTRLWARGGLIFVFMFVLGLIPGIISTFSDMLTNSGYFALLAGGSYYGSVPPVSGGAMALGFLLSLVSLALYVLVEFIGWAGSMRISIYDSLSAGFNIKNDWSMLKRDTNGIVRIFAMNLLFGLIFGLIFGLVFFIVCFTFLMSILVPVINASSGTMSDSEIMTAIASAGAGFLVFMLVFTLLIYALMCVSVWLQMITTRALGYWTSQFNVPSWGPQDAPLPGGYAPTGAWQQPNQYQQPQGGQPQQDAQPQPNPYQQQAYGQQYQQPQGGYQPFAQDQGFAQPQQQAAAPQTAASAPQPQAAAPESAESQAAPANQTAPVASVAQAAPEQVAPASPTDPQTAPASAAQAPAAPSAPEPPAQASVPAGTDVQAAAPAVPPTPPAAASSPVDADAGEGDASAPHDASSSDETGK</sequence>
<name>D0WIT8_SLAES</name>
<dbReference type="HOGENOM" id="CLU_564861_0_0_11"/>
<dbReference type="EMBL" id="ACUX02000019">
    <property type="protein sequence ID" value="EEZ60286.1"/>
    <property type="molecule type" value="Genomic_DNA"/>
</dbReference>
<evidence type="ECO:0000313" key="4">
    <source>
        <dbReference type="Proteomes" id="UP000006001"/>
    </source>
</evidence>
<evidence type="ECO:0008006" key="5">
    <source>
        <dbReference type="Google" id="ProtNLM"/>
    </source>
</evidence>
<feature type="compositionally biased region" description="Low complexity" evidence="1">
    <location>
        <begin position="302"/>
        <end position="423"/>
    </location>
</feature>
<dbReference type="PANTHER" id="PTHR24258">
    <property type="entry name" value="SERINE PROTEASE-RELATED"/>
    <property type="match status" value="1"/>
</dbReference>
<keyword evidence="2" id="KW-0812">Transmembrane</keyword>
<dbReference type="PANTHER" id="PTHR24258:SF116">
    <property type="entry name" value="FI16631P1-RELATED"/>
    <property type="match status" value="1"/>
</dbReference>
<feature type="compositionally biased region" description="Low complexity" evidence="1">
    <location>
        <begin position="454"/>
        <end position="483"/>
    </location>
</feature>
<dbReference type="Proteomes" id="UP000006001">
    <property type="component" value="Unassembled WGS sequence"/>
</dbReference>
<keyword evidence="2" id="KW-0472">Membrane</keyword>
<reference evidence="3" key="1">
    <citation type="submission" date="2009-10" db="EMBL/GenBank/DDBJ databases">
        <authorList>
            <person name="Weinstock G."/>
            <person name="Sodergren E."/>
            <person name="Clifton S."/>
            <person name="Fulton L."/>
            <person name="Fulton B."/>
            <person name="Courtney L."/>
            <person name="Fronick C."/>
            <person name="Harrison M."/>
            <person name="Strong C."/>
            <person name="Farmer C."/>
            <person name="Delahaunty K."/>
            <person name="Markovic C."/>
            <person name="Hall O."/>
            <person name="Minx P."/>
            <person name="Tomlinson C."/>
            <person name="Mitreva M."/>
            <person name="Nelson J."/>
            <person name="Hou S."/>
            <person name="Wollam A."/>
            <person name="Pepin K.H."/>
            <person name="Johnson M."/>
            <person name="Bhonagiri V."/>
            <person name="Nash W.E."/>
            <person name="Warren W."/>
            <person name="Chinwalla A."/>
            <person name="Mardis E.R."/>
            <person name="Wilson R.K."/>
        </authorList>
    </citation>
    <scope>NUCLEOTIDE SEQUENCE [LARGE SCALE GENOMIC DNA]</scope>
    <source>
        <strain evidence="3">ATCC 700122</strain>
    </source>
</reference>
<evidence type="ECO:0000256" key="1">
    <source>
        <dbReference type="SAM" id="MobiDB-lite"/>
    </source>
</evidence>
<dbReference type="AlphaFoldDB" id="D0WIT8"/>
<protein>
    <recommendedName>
        <fullName evidence="5">DUF4013 domain-containing protein</fullName>
    </recommendedName>
</protein>
<accession>D0WIT8</accession>
<comment type="caution">
    <text evidence="3">The sequence shown here is derived from an EMBL/GenBank/DDBJ whole genome shotgun (WGS) entry which is preliminary data.</text>
</comment>
<dbReference type="InterPro" id="IPR025098">
    <property type="entry name" value="DUF4013"/>
</dbReference>
<dbReference type="eggNOG" id="COG3266">
    <property type="taxonomic scope" value="Bacteria"/>
</dbReference>
<gene>
    <name evidence="3" type="ORF">HMPREF0762_01763</name>
</gene>
<organism evidence="3 4">
    <name type="scientific">Slackia exigua (strain ATCC 700122 / DSM 15923 / CIP 105133 / JCM 11022 / KCTC 5966 / S-7)</name>
    <dbReference type="NCBI Taxonomy" id="649764"/>
    <lineage>
        <taxon>Bacteria</taxon>
        <taxon>Bacillati</taxon>
        <taxon>Actinomycetota</taxon>
        <taxon>Coriobacteriia</taxon>
        <taxon>Eggerthellales</taxon>
        <taxon>Eggerthellaceae</taxon>
        <taxon>Slackia</taxon>
    </lineage>
</organism>
<evidence type="ECO:0000313" key="3">
    <source>
        <dbReference type="EMBL" id="EEZ60286.1"/>
    </source>
</evidence>
<feature type="transmembrane region" description="Helical" evidence="2">
    <location>
        <begin position="125"/>
        <end position="145"/>
    </location>
</feature>
<feature type="transmembrane region" description="Helical" evidence="2">
    <location>
        <begin position="74"/>
        <end position="95"/>
    </location>
</feature>
<evidence type="ECO:0000256" key="2">
    <source>
        <dbReference type="SAM" id="Phobius"/>
    </source>
</evidence>
<feature type="transmembrane region" description="Helical" evidence="2">
    <location>
        <begin position="232"/>
        <end position="264"/>
    </location>
</feature>
<keyword evidence="4" id="KW-1185">Reference proteome</keyword>
<keyword evidence="2" id="KW-1133">Transmembrane helix</keyword>
<dbReference type="STRING" id="649764.HMPREF0762_01763"/>
<feature type="transmembrane region" description="Helical" evidence="2">
    <location>
        <begin position="190"/>
        <end position="220"/>
    </location>
</feature>
<feature type="region of interest" description="Disordered" evidence="1">
    <location>
        <begin position="292"/>
        <end position="483"/>
    </location>
</feature>
<proteinExistence type="predicted"/>